<feature type="transmembrane region" description="Helical" evidence="2">
    <location>
        <begin position="93"/>
        <end position="113"/>
    </location>
</feature>
<accession>A0A928VRW1</accession>
<feature type="transmembrane region" description="Helical" evidence="2">
    <location>
        <begin position="133"/>
        <end position="149"/>
    </location>
</feature>
<dbReference type="InterPro" id="IPR005240">
    <property type="entry name" value="DUF389"/>
</dbReference>
<feature type="transmembrane region" description="Helical" evidence="2">
    <location>
        <begin position="59"/>
        <end position="81"/>
    </location>
</feature>
<keyword evidence="2" id="KW-1133">Transmembrane helix</keyword>
<evidence type="ECO:0000256" key="2">
    <source>
        <dbReference type="SAM" id="Phobius"/>
    </source>
</evidence>
<sequence length="391" mass="41894">MNPETQHEGEQIITHASPHHHRISKHIRSGAVLSWDFVLMNMLATVIASYGLLANSPAVVIGAMVVAILLNPIAAAALGIVEGDNKLVQRAGCTMFVGVLSVYITAFLIGYIHRDQLMTHEIMSRTAPTATDLMIALAGGAAGAIAMSSESLGAGLVGVAIATALVPPLASSAILIAQGQISSGLGALLLACANIVAIQFATSIVLWSKGFHRPAPKPGLRQFFFRNQFNIILLATLAVFLTLNLRTIAAKELFQVKSRQIIKETVTTRTGYAIDSVRFSGLDSNRPIIYAVIRGPNPLTRKDVEQLEVKLPKAPNNRQSNLRVQFIKTITVDDEAGELYKNRDFDGSRNFAPPADSKSPPPSIAPPKSEPSTVAPLKPTLQTSDQEVEAE</sequence>
<keyword evidence="2" id="KW-0812">Transmembrane</keyword>
<feature type="transmembrane region" description="Helical" evidence="2">
    <location>
        <begin position="32"/>
        <end position="53"/>
    </location>
</feature>
<proteinExistence type="predicted"/>
<name>A0A928VRW1_9CYAN</name>
<organism evidence="3 4">
    <name type="scientific">Romeriopsis navalis LEGE 11480</name>
    <dbReference type="NCBI Taxonomy" id="2777977"/>
    <lineage>
        <taxon>Bacteria</taxon>
        <taxon>Bacillati</taxon>
        <taxon>Cyanobacteriota</taxon>
        <taxon>Cyanophyceae</taxon>
        <taxon>Leptolyngbyales</taxon>
        <taxon>Leptolyngbyaceae</taxon>
        <taxon>Romeriopsis</taxon>
        <taxon>Romeriopsis navalis</taxon>
    </lineage>
</organism>
<feature type="compositionally biased region" description="Pro residues" evidence="1">
    <location>
        <begin position="359"/>
        <end position="369"/>
    </location>
</feature>
<dbReference type="EMBL" id="JADEXQ010000063">
    <property type="protein sequence ID" value="MBE9031435.1"/>
    <property type="molecule type" value="Genomic_DNA"/>
</dbReference>
<evidence type="ECO:0000313" key="4">
    <source>
        <dbReference type="Proteomes" id="UP000625316"/>
    </source>
</evidence>
<evidence type="ECO:0000313" key="3">
    <source>
        <dbReference type="EMBL" id="MBE9031435.1"/>
    </source>
</evidence>
<protein>
    <submittedName>
        <fullName evidence="3">DUF389 domain-containing protein</fullName>
    </submittedName>
</protein>
<keyword evidence="4" id="KW-1185">Reference proteome</keyword>
<feature type="region of interest" description="Disordered" evidence="1">
    <location>
        <begin position="1"/>
        <end position="20"/>
    </location>
</feature>
<feature type="transmembrane region" description="Helical" evidence="2">
    <location>
        <begin position="185"/>
        <end position="208"/>
    </location>
</feature>
<feature type="transmembrane region" description="Helical" evidence="2">
    <location>
        <begin position="156"/>
        <end position="179"/>
    </location>
</feature>
<comment type="caution">
    <text evidence="3">The sequence shown here is derived from an EMBL/GenBank/DDBJ whole genome shotgun (WGS) entry which is preliminary data.</text>
</comment>
<dbReference type="RefSeq" id="WP_264326262.1">
    <property type="nucleotide sequence ID" value="NZ_JADEXQ010000063.1"/>
</dbReference>
<feature type="region of interest" description="Disordered" evidence="1">
    <location>
        <begin position="342"/>
        <end position="391"/>
    </location>
</feature>
<feature type="transmembrane region" description="Helical" evidence="2">
    <location>
        <begin position="229"/>
        <end position="249"/>
    </location>
</feature>
<dbReference type="Proteomes" id="UP000625316">
    <property type="component" value="Unassembled WGS sequence"/>
</dbReference>
<dbReference type="Pfam" id="PF04087">
    <property type="entry name" value="DUF389"/>
    <property type="match status" value="1"/>
</dbReference>
<gene>
    <name evidence="3" type="ORF">IQ266_17005</name>
</gene>
<dbReference type="PANTHER" id="PTHR20992:SF9">
    <property type="entry name" value="AT15442P-RELATED"/>
    <property type="match status" value="1"/>
</dbReference>
<feature type="compositionally biased region" description="Basic and acidic residues" evidence="1">
    <location>
        <begin position="1"/>
        <end position="10"/>
    </location>
</feature>
<keyword evidence="2" id="KW-0472">Membrane</keyword>
<reference evidence="3" key="1">
    <citation type="submission" date="2020-10" db="EMBL/GenBank/DDBJ databases">
        <authorList>
            <person name="Castelo-Branco R."/>
            <person name="Eusebio N."/>
            <person name="Adriana R."/>
            <person name="Vieira A."/>
            <person name="Brugerolle De Fraissinette N."/>
            <person name="Rezende De Castro R."/>
            <person name="Schneider M.P."/>
            <person name="Vasconcelos V."/>
            <person name="Leao P.N."/>
        </authorList>
    </citation>
    <scope>NUCLEOTIDE SEQUENCE</scope>
    <source>
        <strain evidence="3">LEGE 11480</strain>
    </source>
</reference>
<evidence type="ECO:0000256" key="1">
    <source>
        <dbReference type="SAM" id="MobiDB-lite"/>
    </source>
</evidence>
<dbReference type="AlphaFoldDB" id="A0A928VRW1"/>
<dbReference type="PANTHER" id="PTHR20992">
    <property type="entry name" value="AT15442P-RELATED"/>
    <property type="match status" value="1"/>
</dbReference>